<gene>
    <name evidence="1" type="ORF">NEZAVI_LOCUS9322</name>
</gene>
<keyword evidence="2" id="KW-1185">Reference proteome</keyword>
<organism evidence="1 2">
    <name type="scientific">Nezara viridula</name>
    <name type="common">Southern green stink bug</name>
    <name type="synonym">Cimex viridulus</name>
    <dbReference type="NCBI Taxonomy" id="85310"/>
    <lineage>
        <taxon>Eukaryota</taxon>
        <taxon>Metazoa</taxon>
        <taxon>Ecdysozoa</taxon>
        <taxon>Arthropoda</taxon>
        <taxon>Hexapoda</taxon>
        <taxon>Insecta</taxon>
        <taxon>Pterygota</taxon>
        <taxon>Neoptera</taxon>
        <taxon>Paraneoptera</taxon>
        <taxon>Hemiptera</taxon>
        <taxon>Heteroptera</taxon>
        <taxon>Panheteroptera</taxon>
        <taxon>Pentatomomorpha</taxon>
        <taxon>Pentatomoidea</taxon>
        <taxon>Pentatomidae</taxon>
        <taxon>Pentatominae</taxon>
        <taxon>Nezara</taxon>
    </lineage>
</organism>
<evidence type="ECO:0000313" key="2">
    <source>
        <dbReference type="Proteomes" id="UP001152798"/>
    </source>
</evidence>
<dbReference type="Proteomes" id="UP001152798">
    <property type="component" value="Chromosome 4"/>
</dbReference>
<sequence length="49" mass="5800">MTLTTTCVWIVVLQRRCRYNFIYYNGHHNSILELPQRVNPIGQPLARVN</sequence>
<dbReference type="AlphaFoldDB" id="A0A9P0HDI4"/>
<reference evidence="1" key="1">
    <citation type="submission" date="2022-01" db="EMBL/GenBank/DDBJ databases">
        <authorList>
            <person name="King R."/>
        </authorList>
    </citation>
    <scope>NUCLEOTIDE SEQUENCE</scope>
</reference>
<proteinExistence type="predicted"/>
<evidence type="ECO:0000313" key="1">
    <source>
        <dbReference type="EMBL" id="CAH1400006.1"/>
    </source>
</evidence>
<name>A0A9P0HDI4_NEZVI</name>
<accession>A0A9P0HDI4</accession>
<protein>
    <submittedName>
        <fullName evidence="1">Uncharacterized protein</fullName>
    </submittedName>
</protein>
<dbReference type="EMBL" id="OV725080">
    <property type="protein sequence ID" value="CAH1400006.1"/>
    <property type="molecule type" value="Genomic_DNA"/>
</dbReference>